<dbReference type="InterPro" id="IPR014710">
    <property type="entry name" value="RmlC-like_jellyroll"/>
</dbReference>
<dbReference type="OrthoDB" id="9799053at2"/>
<evidence type="ECO:0000259" key="1">
    <source>
        <dbReference type="Pfam" id="PF05899"/>
    </source>
</evidence>
<sequence length="126" mass="13805">MKPISLDRLLKIETARMPATVSYPADDMRINGTPRRASTPVIDFQAGSAGVGFWEAEFGAWKFAYPLDRSEVFHVLKGTFSLEGENAPRQEFTAGDTGVIPAGFVGTLSVLEAVRKMYVLLPRAAR</sequence>
<evidence type="ECO:0000313" key="2">
    <source>
        <dbReference type="EMBL" id="VVD95288.1"/>
    </source>
</evidence>
<dbReference type="Gene3D" id="2.60.120.10">
    <property type="entry name" value="Jelly Rolls"/>
    <property type="match status" value="1"/>
</dbReference>
<dbReference type="PANTHER" id="PTHR40943:SF1">
    <property type="entry name" value="CYTOPLASMIC PROTEIN"/>
    <property type="match status" value="1"/>
</dbReference>
<name>A0A5E4U882_9BURK</name>
<protein>
    <submittedName>
        <fullName evidence="2">Cupin</fullName>
    </submittedName>
</protein>
<organism evidence="2 3">
    <name type="scientific">Pandoraea communis</name>
    <dbReference type="NCBI Taxonomy" id="2508297"/>
    <lineage>
        <taxon>Bacteria</taxon>
        <taxon>Pseudomonadati</taxon>
        <taxon>Pseudomonadota</taxon>
        <taxon>Betaproteobacteria</taxon>
        <taxon>Burkholderiales</taxon>
        <taxon>Burkholderiaceae</taxon>
        <taxon>Pandoraea</taxon>
    </lineage>
</organism>
<dbReference type="PANTHER" id="PTHR40943">
    <property type="entry name" value="CYTOPLASMIC PROTEIN-RELATED"/>
    <property type="match status" value="1"/>
</dbReference>
<evidence type="ECO:0000313" key="3">
    <source>
        <dbReference type="Proteomes" id="UP000337189"/>
    </source>
</evidence>
<dbReference type="InterPro" id="IPR011051">
    <property type="entry name" value="RmlC_Cupin_sf"/>
</dbReference>
<dbReference type="InterPro" id="IPR008579">
    <property type="entry name" value="UGlyAH_Cupin_dom"/>
</dbReference>
<dbReference type="AlphaFoldDB" id="A0A5E4U882"/>
<feature type="domain" description="(S)-ureidoglycine aminohydrolase cupin" evidence="1">
    <location>
        <begin position="50"/>
        <end position="118"/>
    </location>
</feature>
<gene>
    <name evidence="2" type="ORF">PCO31110_01848</name>
</gene>
<dbReference type="EMBL" id="CABPSJ010000002">
    <property type="protein sequence ID" value="VVD95288.1"/>
    <property type="molecule type" value="Genomic_DNA"/>
</dbReference>
<dbReference type="Pfam" id="PF05899">
    <property type="entry name" value="Cupin_3"/>
    <property type="match status" value="1"/>
</dbReference>
<dbReference type="RefSeq" id="WP_010806144.1">
    <property type="nucleotide sequence ID" value="NZ_CABPSJ010000002.1"/>
</dbReference>
<reference evidence="2 3" key="1">
    <citation type="submission" date="2019-08" db="EMBL/GenBank/DDBJ databases">
        <authorList>
            <person name="Peeters C."/>
        </authorList>
    </citation>
    <scope>NUCLEOTIDE SEQUENCE [LARGE SCALE GENOMIC DNA]</scope>
    <source>
        <strain evidence="2 3">LMG 31110</strain>
    </source>
</reference>
<proteinExistence type="predicted"/>
<dbReference type="SUPFAM" id="SSF51182">
    <property type="entry name" value="RmlC-like cupins"/>
    <property type="match status" value="1"/>
</dbReference>
<accession>A0A5E4U882</accession>
<dbReference type="Proteomes" id="UP000337189">
    <property type="component" value="Unassembled WGS sequence"/>
</dbReference>